<dbReference type="STRING" id="1391654.AKJ09_03841"/>
<feature type="compositionally biased region" description="Pro residues" evidence="1">
    <location>
        <begin position="155"/>
        <end position="164"/>
    </location>
</feature>
<dbReference type="PROSITE" id="PS50042">
    <property type="entry name" value="CNMP_BINDING_3"/>
    <property type="match status" value="1"/>
</dbReference>
<feature type="compositionally biased region" description="Pro residues" evidence="1">
    <location>
        <begin position="251"/>
        <end position="267"/>
    </location>
</feature>
<feature type="domain" description="Cyclic nucleotide-binding" evidence="2">
    <location>
        <begin position="528"/>
        <end position="610"/>
    </location>
</feature>
<dbReference type="KEGG" id="llu:AKJ09_03841"/>
<organism evidence="3 4">
    <name type="scientific">Labilithrix luteola</name>
    <dbReference type="NCBI Taxonomy" id="1391654"/>
    <lineage>
        <taxon>Bacteria</taxon>
        <taxon>Pseudomonadati</taxon>
        <taxon>Myxococcota</taxon>
        <taxon>Polyangia</taxon>
        <taxon>Polyangiales</taxon>
        <taxon>Labilitrichaceae</taxon>
        <taxon>Labilithrix</taxon>
    </lineage>
</organism>
<dbReference type="RefSeq" id="WP_146648356.1">
    <property type="nucleotide sequence ID" value="NZ_CP012333.1"/>
</dbReference>
<keyword evidence="3" id="KW-0812">Transmembrane</keyword>
<feature type="compositionally biased region" description="Pro residues" evidence="1">
    <location>
        <begin position="186"/>
        <end position="206"/>
    </location>
</feature>
<dbReference type="EMBL" id="CP012333">
    <property type="protein sequence ID" value="AKU97177.1"/>
    <property type="molecule type" value="Genomic_DNA"/>
</dbReference>
<evidence type="ECO:0000259" key="2">
    <source>
        <dbReference type="PROSITE" id="PS50042"/>
    </source>
</evidence>
<dbReference type="Proteomes" id="UP000064967">
    <property type="component" value="Chromosome"/>
</dbReference>
<dbReference type="InterPro" id="IPR000595">
    <property type="entry name" value="cNMP-bd_dom"/>
</dbReference>
<evidence type="ECO:0000256" key="1">
    <source>
        <dbReference type="SAM" id="MobiDB-lite"/>
    </source>
</evidence>
<reference evidence="3 4" key="1">
    <citation type="submission" date="2015-08" db="EMBL/GenBank/DDBJ databases">
        <authorList>
            <person name="Babu N.S."/>
            <person name="Beckwith C.J."/>
            <person name="Beseler K.G."/>
            <person name="Brison A."/>
            <person name="Carone J.V."/>
            <person name="Caskin T.P."/>
            <person name="Diamond M."/>
            <person name="Durham M.E."/>
            <person name="Foxe J.M."/>
            <person name="Go M."/>
            <person name="Henderson B.A."/>
            <person name="Jones I.B."/>
            <person name="McGettigan J.A."/>
            <person name="Micheletti S.J."/>
            <person name="Nasrallah M.E."/>
            <person name="Ortiz D."/>
            <person name="Piller C.R."/>
            <person name="Privatt S.R."/>
            <person name="Schneider S.L."/>
            <person name="Sharp S."/>
            <person name="Smith T.C."/>
            <person name="Stanton J.D."/>
            <person name="Ullery H.E."/>
            <person name="Wilson R.J."/>
            <person name="Serrano M.G."/>
            <person name="Buck G."/>
            <person name="Lee V."/>
            <person name="Wang Y."/>
            <person name="Carvalho R."/>
            <person name="Voegtly L."/>
            <person name="Shi R."/>
            <person name="Duckworth R."/>
            <person name="Johnson A."/>
            <person name="Loviza R."/>
            <person name="Walstead R."/>
            <person name="Shah Z."/>
            <person name="Kiflezghi M."/>
            <person name="Wade K."/>
            <person name="Ball S.L."/>
            <person name="Bradley K.W."/>
            <person name="Asai D.J."/>
            <person name="Bowman C.A."/>
            <person name="Russell D.A."/>
            <person name="Pope W.H."/>
            <person name="Jacobs-Sera D."/>
            <person name="Hendrix R.W."/>
            <person name="Hatfull G.F."/>
        </authorList>
    </citation>
    <scope>NUCLEOTIDE SEQUENCE [LARGE SCALE GENOMIC DNA]</scope>
    <source>
        <strain evidence="3 4">DSM 27648</strain>
    </source>
</reference>
<dbReference type="OrthoDB" id="5513711at2"/>
<feature type="region of interest" description="Disordered" evidence="1">
    <location>
        <begin position="115"/>
        <end position="305"/>
    </location>
</feature>
<evidence type="ECO:0000313" key="4">
    <source>
        <dbReference type="Proteomes" id="UP000064967"/>
    </source>
</evidence>
<feature type="compositionally biased region" description="Pro residues" evidence="1">
    <location>
        <begin position="275"/>
        <end position="294"/>
    </location>
</feature>
<proteinExistence type="predicted"/>
<feature type="compositionally biased region" description="Basic and acidic residues" evidence="1">
    <location>
        <begin position="129"/>
        <end position="141"/>
    </location>
</feature>
<protein>
    <submittedName>
        <fullName evidence="3">Putative type IV pilus assembly FimV-related transmembrane protein</fullName>
    </submittedName>
</protein>
<accession>A0A0K1PUH5</accession>
<keyword evidence="4" id="KW-1185">Reference proteome</keyword>
<dbReference type="SUPFAM" id="SSF51206">
    <property type="entry name" value="cAMP-binding domain-like"/>
    <property type="match status" value="1"/>
</dbReference>
<evidence type="ECO:0000313" key="3">
    <source>
        <dbReference type="EMBL" id="AKU97177.1"/>
    </source>
</evidence>
<dbReference type="AlphaFoldDB" id="A0A0K1PUH5"/>
<name>A0A0K1PUH5_9BACT</name>
<keyword evidence="3" id="KW-0472">Membrane</keyword>
<gene>
    <name evidence="3" type="ORF">AKJ09_03841</name>
</gene>
<dbReference type="InterPro" id="IPR018490">
    <property type="entry name" value="cNMP-bd_dom_sf"/>
</dbReference>
<sequence>MRLIPPAKNTDAEDVVWGLQTADTLWKRGERIDAVVWLRRAAQAAGDASDDDRALELARFAAELTDWMANSASVAPAAPAPIESAEEPTTIDAPLDIDIRVSGLPAYDSPVLAAPALPSFPTETVKSPRFRDEAKTSEGELHALPPAPNDVSTEAPPPHVPSVPPADVMHAGIFNPWDESGRPSNPHAPPPPAPMPAPAPAAPSVPAPSGTGSVPQFFREEDEEEVVTSVRSHQLAQKRSEQRIEVSVPVVSPPPPAPAPPAPPAPPTASLRPSPAKPPPLPPRRVPPPVPPRPQAAAAPTLAPAPLPTPVVTAPAISTAVPPSAAQEVPAFTLPAAVPAAPPPPVETIAAPPPAVEAAPAPVEAPSPVVAPPPPAVVAPVEPAPAVVAPAAPAPAELDLEDVEAFSDLPDDARVAFANAATLSELAEGEEVSNFALAFVLEGAFDVAATMVDAPAVRLDKGAVLRARGTTDEGVPMRLICAGDKGRLATWSASDVDDAFRSIPWVEDDLRAAADRIQTLVGITIGPLGERLDAALREQIVGRLDVRPLQPGEVVVEAGCPVPGLMLVGVGELELVQDGKVQGAVGSGEFLFAGEVLGAGAAPVTARAGAGGALIMFGDRMLAHELLVTCPPLVEVLAGM</sequence>